<gene>
    <name evidence="7" type="ORF">BN4615_P950</name>
</gene>
<protein>
    <submittedName>
        <fullName evidence="7">High-affnity carbon uptake protein Hat/HatR</fullName>
    </submittedName>
</protein>
<dbReference type="InterPro" id="IPR015943">
    <property type="entry name" value="WD40/YVTN_repeat-like_dom_sf"/>
</dbReference>
<dbReference type="AlphaFoldDB" id="A0A1M4DXZ7"/>
<dbReference type="Gene3D" id="2.130.10.10">
    <property type="entry name" value="YVTN repeat-like/Quinoprotein amine dehydrogenase"/>
    <property type="match status" value="2"/>
</dbReference>
<dbReference type="CDD" id="cd14014">
    <property type="entry name" value="STKc_PknB_like"/>
    <property type="match status" value="1"/>
</dbReference>
<reference evidence="7" key="1">
    <citation type="submission" date="2016-04" db="EMBL/GenBank/DDBJ databases">
        <authorList>
            <person name="Evans L.H."/>
            <person name="Alamgir A."/>
            <person name="Owens N."/>
            <person name="Weber N.D."/>
            <person name="Virtaneva K."/>
            <person name="Barbian K."/>
            <person name="Babar A."/>
            <person name="Rosenke K."/>
        </authorList>
    </citation>
    <scope>NUCLEOTIDE SEQUENCE</scope>
    <source>
        <strain evidence="7">Nono1</strain>
    </source>
</reference>
<sequence length="698" mass="72244">MPSFSPLRPADPRQVGPYRLTGYLGAGGQGTVYVGESPEGQTVAIKVLHARLSEEPQARERFLQEIAATRQVRQFCTARVLDADTSGDQPYVVSQYVEGISLSRLIATQGVRDPDALERLAVATVTALVAIHQAGIVHRDFKPSNVVCGPDGPRVIDFGLARALDSTVAESSEILGTPAYMAPEQFSAGVVTAASDMFSWAATMAYAASGRPPFGNDSIPALFQRILNEEPDLSGLTEPVRSLVVACLNKSPAARPSATDVLFNLLGHGVPDPAREAPGQEALFSPGTPPRGGGEGPAATSLSRPVLAAMPGPPSLSGPASMAGPSVVSGAVPLPGVEGPVSATESLVGVPVRTGARSRRTLLTASFGLVAAGAVATGAYFALARPATPKVITRPVVVTGPTTPVVQPEVTRTLAPDPAYAVAYSPDGRTFATGGADGDVRLWDAATRRATTSLDGHTKGVHAVAFSPDGKTLATGSDDGTVRLWSVPSGKSKGTLTGHTGGVGSVAFSPDGKTLASASRDRTVRLWNAETGDGTAILAGHTDWVDSVAFSPDGATVATASHDRTVRLWHPATGEAAAVLSGHRYWVFSVAFSPDGKTLASASADRTVRLWDVAARKERTVLAGHRGWASAVAFSPDGRTLASGGYDRKVRLWEVASGRGTGELDGPGDWIYSVAFSRDGATVTGVAGDATLRVWGTR</sequence>
<feature type="repeat" description="WD" evidence="3">
    <location>
        <begin position="622"/>
        <end position="663"/>
    </location>
</feature>
<dbReference type="PROSITE" id="PS50082">
    <property type="entry name" value="WD_REPEATS_2"/>
    <property type="match status" value="7"/>
</dbReference>
<feature type="region of interest" description="Disordered" evidence="4">
    <location>
        <begin position="272"/>
        <end position="301"/>
    </location>
</feature>
<dbReference type="EMBL" id="LT559118">
    <property type="protein sequence ID" value="SBO91436.1"/>
    <property type="molecule type" value="Genomic_DNA"/>
</dbReference>
<dbReference type="CDD" id="cd00200">
    <property type="entry name" value="WD40"/>
    <property type="match status" value="1"/>
</dbReference>
<feature type="repeat" description="WD" evidence="3">
    <location>
        <begin position="454"/>
        <end position="495"/>
    </location>
</feature>
<dbReference type="InterPro" id="IPR000719">
    <property type="entry name" value="Prot_kinase_dom"/>
</dbReference>
<feature type="repeat" description="WD" evidence="3">
    <location>
        <begin position="664"/>
        <end position="698"/>
    </location>
</feature>
<dbReference type="GO" id="GO:0005524">
    <property type="term" value="F:ATP binding"/>
    <property type="evidence" value="ECO:0007669"/>
    <property type="project" value="InterPro"/>
</dbReference>
<keyword evidence="5" id="KW-0812">Transmembrane</keyword>
<evidence type="ECO:0000256" key="3">
    <source>
        <dbReference type="PROSITE-ProRule" id="PRU00221"/>
    </source>
</evidence>
<dbReference type="RefSeq" id="WP_225270817.1">
    <property type="nucleotide sequence ID" value="NZ_CP084058.1"/>
</dbReference>
<dbReference type="PROSITE" id="PS00678">
    <property type="entry name" value="WD_REPEATS_1"/>
    <property type="match status" value="3"/>
</dbReference>
<dbReference type="InterPro" id="IPR019775">
    <property type="entry name" value="WD40_repeat_CS"/>
</dbReference>
<dbReference type="PROSITE" id="PS50294">
    <property type="entry name" value="WD_REPEATS_REGION"/>
    <property type="match status" value="7"/>
</dbReference>
<dbReference type="PRINTS" id="PR00320">
    <property type="entry name" value="GPROTEINBRPT"/>
</dbReference>
<dbReference type="SUPFAM" id="SSF50978">
    <property type="entry name" value="WD40 repeat-like"/>
    <property type="match status" value="1"/>
</dbReference>
<keyword evidence="2" id="KW-0677">Repeat</keyword>
<evidence type="ECO:0000256" key="2">
    <source>
        <dbReference type="ARBA" id="ARBA00022737"/>
    </source>
</evidence>
<evidence type="ECO:0000259" key="6">
    <source>
        <dbReference type="PROSITE" id="PS50011"/>
    </source>
</evidence>
<dbReference type="SMART" id="SM00320">
    <property type="entry name" value="WD40"/>
    <property type="match status" value="7"/>
</dbReference>
<proteinExistence type="predicted"/>
<dbReference type="InterPro" id="IPR001680">
    <property type="entry name" value="WD40_rpt"/>
</dbReference>
<dbReference type="Gene3D" id="1.10.510.10">
    <property type="entry name" value="Transferase(Phosphotransferase) domain 1"/>
    <property type="match status" value="1"/>
</dbReference>
<feature type="repeat" description="WD" evidence="3">
    <location>
        <begin position="580"/>
        <end position="621"/>
    </location>
</feature>
<dbReference type="Gene3D" id="3.30.200.20">
    <property type="entry name" value="Phosphorylase Kinase, domain 1"/>
    <property type="match status" value="1"/>
</dbReference>
<name>A0A1M4DXZ7_9ACTN</name>
<dbReference type="InterPro" id="IPR020472">
    <property type="entry name" value="WD40_PAC1"/>
</dbReference>
<evidence type="ECO:0000256" key="4">
    <source>
        <dbReference type="SAM" id="MobiDB-lite"/>
    </source>
</evidence>
<dbReference type="Pfam" id="PF00400">
    <property type="entry name" value="WD40"/>
    <property type="match status" value="7"/>
</dbReference>
<organism evidence="7">
    <name type="scientific">Nonomuraea gerenzanensis</name>
    <dbReference type="NCBI Taxonomy" id="93944"/>
    <lineage>
        <taxon>Bacteria</taxon>
        <taxon>Bacillati</taxon>
        <taxon>Actinomycetota</taxon>
        <taxon>Actinomycetes</taxon>
        <taxon>Streptosporangiales</taxon>
        <taxon>Streptosporangiaceae</taxon>
        <taxon>Nonomuraea</taxon>
    </lineage>
</organism>
<feature type="transmembrane region" description="Helical" evidence="5">
    <location>
        <begin position="362"/>
        <end position="383"/>
    </location>
</feature>
<feature type="domain" description="Protein kinase" evidence="6">
    <location>
        <begin position="18"/>
        <end position="271"/>
    </location>
</feature>
<dbReference type="PANTHER" id="PTHR19879:SF9">
    <property type="entry name" value="TRANSCRIPTION INITIATION FACTOR TFIID SUBUNIT 5"/>
    <property type="match status" value="1"/>
</dbReference>
<keyword evidence="1 3" id="KW-0853">WD repeat</keyword>
<dbReference type="SUPFAM" id="SSF56112">
    <property type="entry name" value="Protein kinase-like (PK-like)"/>
    <property type="match status" value="1"/>
</dbReference>
<evidence type="ECO:0000256" key="5">
    <source>
        <dbReference type="SAM" id="Phobius"/>
    </source>
</evidence>
<dbReference type="InterPro" id="IPR008271">
    <property type="entry name" value="Ser/Thr_kinase_AS"/>
</dbReference>
<dbReference type="PROSITE" id="PS50011">
    <property type="entry name" value="PROTEIN_KINASE_DOM"/>
    <property type="match status" value="1"/>
</dbReference>
<feature type="repeat" description="WD" evidence="3">
    <location>
        <begin position="496"/>
        <end position="537"/>
    </location>
</feature>
<feature type="repeat" description="WD" evidence="3">
    <location>
        <begin position="421"/>
        <end position="453"/>
    </location>
</feature>
<dbReference type="Pfam" id="PF00069">
    <property type="entry name" value="Pkinase"/>
    <property type="match status" value="1"/>
</dbReference>
<dbReference type="PROSITE" id="PS00108">
    <property type="entry name" value="PROTEIN_KINASE_ST"/>
    <property type="match status" value="1"/>
</dbReference>
<evidence type="ECO:0000313" key="7">
    <source>
        <dbReference type="EMBL" id="SBO91436.1"/>
    </source>
</evidence>
<keyword evidence="5" id="KW-0472">Membrane</keyword>
<dbReference type="PANTHER" id="PTHR19879">
    <property type="entry name" value="TRANSCRIPTION INITIATION FACTOR TFIID"/>
    <property type="match status" value="1"/>
</dbReference>
<dbReference type="InterPro" id="IPR011009">
    <property type="entry name" value="Kinase-like_dom_sf"/>
</dbReference>
<dbReference type="GO" id="GO:0004672">
    <property type="term" value="F:protein kinase activity"/>
    <property type="evidence" value="ECO:0007669"/>
    <property type="project" value="InterPro"/>
</dbReference>
<keyword evidence="5" id="KW-1133">Transmembrane helix</keyword>
<dbReference type="InterPro" id="IPR036322">
    <property type="entry name" value="WD40_repeat_dom_sf"/>
</dbReference>
<accession>A0A1M4DXZ7</accession>
<evidence type="ECO:0000256" key="1">
    <source>
        <dbReference type="ARBA" id="ARBA00022574"/>
    </source>
</evidence>
<feature type="repeat" description="WD" evidence="3">
    <location>
        <begin position="538"/>
        <end position="579"/>
    </location>
</feature>